<dbReference type="InterPro" id="IPR055378">
    <property type="entry name" value="GH3_C"/>
</dbReference>
<reference evidence="3" key="1">
    <citation type="submission" date="2020-10" db="EMBL/GenBank/DDBJ databases">
        <authorList>
            <person name="Gilroy R."/>
        </authorList>
    </citation>
    <scope>NUCLEOTIDE SEQUENCE</scope>
    <source>
        <strain evidence="3">ChiSjej1B19-7085</strain>
    </source>
</reference>
<sequence>MGFNYSGLGSEALYRLRRQSFRAFEVQRQVLREIMLRNRNTEIGRQLGFAGIRSVQEYQNRVPVSEYHDYAGQIDRMLDGQTNLLTADDAVYFSLTSGTTGEPKYLPVTEADLKIHCLYAYYAIFGMIREYYPDLPEEKLFSKIFQVGEFVETFLPDGRMNGIRSSSLYQWLDRDGRFDTSDYCAPKQVVFPDTLEDLTYVKARFALAEPEVRGIHGVFVHRMIGMLRYIESHWDLLLHDMETGDVSPEAGISEEWKAFLRDRLPANPVRAGELRQIRTDPGMALRIWPELKYVIVIGGSAFAPYMEQLRYYTEHVPIHYFAYAASEGVFAVAPGLDRPDEYLLIPEAGLFEFLPVDAPKGTRPLLFWELRPGMRCELIFTNRSGLYRYAMGDVLEITGFYGQSPIIKFCYRENQALNIANEMMTTEDLEAAIRHFEREEGINLDGRYCVCDDYSTWTPCYKLYLEADGLDPVRAAELFDSCLSRECWGYHGCRKLGEIGPPRVVLIPEGSFAAYDRMLADSGRYTAQGKPLRILNSPKARHWFEQLEEMKKL</sequence>
<dbReference type="InterPro" id="IPR004993">
    <property type="entry name" value="GH3"/>
</dbReference>
<dbReference type="AlphaFoldDB" id="A0A9D1DNT9"/>
<dbReference type="Pfam" id="PF23571">
    <property type="entry name" value="GH3_M"/>
    <property type="match status" value="1"/>
</dbReference>
<evidence type="ECO:0000313" key="3">
    <source>
        <dbReference type="EMBL" id="HIR56177.1"/>
    </source>
</evidence>
<dbReference type="PANTHER" id="PTHR31901:SF9">
    <property type="entry name" value="GH3 DOMAIN-CONTAINING PROTEIN"/>
    <property type="match status" value="1"/>
</dbReference>
<organism evidence="3 4">
    <name type="scientific">Candidatus Gallacutalibacter pullicola</name>
    <dbReference type="NCBI Taxonomy" id="2840830"/>
    <lineage>
        <taxon>Bacteria</taxon>
        <taxon>Bacillati</taxon>
        <taxon>Bacillota</taxon>
        <taxon>Clostridia</taxon>
        <taxon>Eubacteriales</taxon>
        <taxon>Candidatus Gallacutalibacter</taxon>
    </lineage>
</organism>
<evidence type="ECO:0000313" key="4">
    <source>
        <dbReference type="Proteomes" id="UP000886785"/>
    </source>
</evidence>
<dbReference type="Proteomes" id="UP000886785">
    <property type="component" value="Unassembled WGS sequence"/>
</dbReference>
<evidence type="ECO:0000259" key="1">
    <source>
        <dbReference type="Pfam" id="PF23571"/>
    </source>
</evidence>
<dbReference type="GO" id="GO:0005737">
    <property type="term" value="C:cytoplasm"/>
    <property type="evidence" value="ECO:0007669"/>
    <property type="project" value="TreeGrafter"/>
</dbReference>
<dbReference type="InterPro" id="IPR020845">
    <property type="entry name" value="AMP-binding_CS"/>
</dbReference>
<dbReference type="Pfam" id="PF23572">
    <property type="entry name" value="GH3_C"/>
    <property type="match status" value="1"/>
</dbReference>
<reference evidence="3" key="2">
    <citation type="journal article" date="2021" name="PeerJ">
        <title>Extensive microbial diversity within the chicken gut microbiome revealed by metagenomics and culture.</title>
        <authorList>
            <person name="Gilroy R."/>
            <person name="Ravi A."/>
            <person name="Getino M."/>
            <person name="Pursley I."/>
            <person name="Horton D.L."/>
            <person name="Alikhan N.F."/>
            <person name="Baker D."/>
            <person name="Gharbi K."/>
            <person name="Hall N."/>
            <person name="Watson M."/>
            <person name="Adriaenssens E.M."/>
            <person name="Foster-Nyarko E."/>
            <person name="Jarju S."/>
            <person name="Secka A."/>
            <person name="Antonio M."/>
            <person name="Oren A."/>
            <person name="Chaudhuri R.R."/>
            <person name="La Ragione R."/>
            <person name="Hildebrand F."/>
            <person name="Pallen M.J."/>
        </authorList>
    </citation>
    <scope>NUCLEOTIDE SEQUENCE</scope>
    <source>
        <strain evidence="3">ChiSjej1B19-7085</strain>
    </source>
</reference>
<dbReference type="PANTHER" id="PTHR31901">
    <property type="entry name" value="GH3 DOMAIN-CONTAINING PROTEIN"/>
    <property type="match status" value="1"/>
</dbReference>
<proteinExistence type="predicted"/>
<name>A0A9D1DNT9_9FIRM</name>
<gene>
    <name evidence="3" type="ORF">IAA54_00755</name>
</gene>
<dbReference type="EMBL" id="DVHF01000010">
    <property type="protein sequence ID" value="HIR56177.1"/>
    <property type="molecule type" value="Genomic_DNA"/>
</dbReference>
<dbReference type="PROSITE" id="PS00455">
    <property type="entry name" value="AMP_BINDING"/>
    <property type="match status" value="1"/>
</dbReference>
<comment type="caution">
    <text evidence="3">The sequence shown here is derived from an EMBL/GenBank/DDBJ whole genome shotgun (WGS) entry which is preliminary data.</text>
</comment>
<dbReference type="GO" id="GO:0016881">
    <property type="term" value="F:acid-amino acid ligase activity"/>
    <property type="evidence" value="ECO:0007669"/>
    <property type="project" value="TreeGrafter"/>
</dbReference>
<dbReference type="SUPFAM" id="SSF56801">
    <property type="entry name" value="Acetyl-CoA synthetase-like"/>
    <property type="match status" value="1"/>
</dbReference>
<dbReference type="Pfam" id="PF03321">
    <property type="entry name" value="GH3"/>
    <property type="match status" value="1"/>
</dbReference>
<accession>A0A9D1DNT9</accession>
<dbReference type="InterPro" id="IPR055377">
    <property type="entry name" value="GH3_M"/>
</dbReference>
<feature type="domain" description="GH3 middle" evidence="1">
    <location>
        <begin position="342"/>
        <end position="412"/>
    </location>
</feature>
<protein>
    <submittedName>
        <fullName evidence="3">GH3 auxin-responsive promoter family protein</fullName>
    </submittedName>
</protein>
<feature type="domain" description="GH3 C-terminal" evidence="2">
    <location>
        <begin position="427"/>
        <end position="538"/>
    </location>
</feature>
<evidence type="ECO:0000259" key="2">
    <source>
        <dbReference type="Pfam" id="PF23572"/>
    </source>
</evidence>